<dbReference type="InterPro" id="IPR018037">
    <property type="entry name" value="FixH_proteobacterial"/>
</dbReference>
<dbReference type="OrthoDB" id="1495896at2"/>
<keyword evidence="1" id="KW-0812">Transmembrane</keyword>
<protein>
    <submittedName>
        <fullName evidence="2">Nitrogen fixation protein FixH</fullName>
    </submittedName>
</protein>
<dbReference type="KEGG" id="pamo:BAR1_14100"/>
<dbReference type="EMBL" id="CP032125">
    <property type="protein sequence ID" value="AXX98959.1"/>
    <property type="molecule type" value="Genomic_DNA"/>
</dbReference>
<evidence type="ECO:0000256" key="1">
    <source>
        <dbReference type="SAM" id="Phobius"/>
    </source>
</evidence>
<proteinExistence type="predicted"/>
<keyword evidence="3" id="KW-1185">Reference proteome</keyword>
<reference evidence="2 3" key="1">
    <citation type="submission" date="2018-09" db="EMBL/GenBank/DDBJ databases">
        <title>Profundibacter amoris BAR1 gen. nov., sp. nov., a new member of the Roseobacter clade isolated at Lokis Castle Vent Field on the Arctic Mid-Oceanic Ridge.</title>
        <authorList>
            <person name="Le Moine Bauer S."/>
            <person name="Sjoeberg A.G."/>
            <person name="L'Haridon S."/>
            <person name="Stokke R."/>
            <person name="Roalkvam I."/>
            <person name="Steen I.H."/>
            <person name="Dahle H."/>
        </authorList>
    </citation>
    <scope>NUCLEOTIDE SEQUENCE [LARGE SCALE GENOMIC DNA]</scope>
    <source>
        <strain evidence="2 3">BAR1</strain>
    </source>
</reference>
<keyword evidence="1" id="KW-1133">Transmembrane helix</keyword>
<evidence type="ECO:0000313" key="2">
    <source>
        <dbReference type="EMBL" id="AXX98959.1"/>
    </source>
</evidence>
<dbReference type="Proteomes" id="UP000261704">
    <property type="component" value="Chromosome"/>
</dbReference>
<gene>
    <name evidence="2" type="ORF">BAR1_14100</name>
</gene>
<name>A0A347UJD1_9RHOB</name>
<dbReference type="AlphaFoldDB" id="A0A347UJD1"/>
<dbReference type="RefSeq" id="WP_118943613.1">
    <property type="nucleotide sequence ID" value="NZ_CP032125.1"/>
</dbReference>
<evidence type="ECO:0000313" key="3">
    <source>
        <dbReference type="Proteomes" id="UP000261704"/>
    </source>
</evidence>
<accession>A0A347UJD1</accession>
<organism evidence="2 3">
    <name type="scientific">Profundibacter amoris</name>
    <dbReference type="NCBI Taxonomy" id="2171755"/>
    <lineage>
        <taxon>Bacteria</taxon>
        <taxon>Pseudomonadati</taxon>
        <taxon>Pseudomonadota</taxon>
        <taxon>Alphaproteobacteria</taxon>
        <taxon>Rhodobacterales</taxon>
        <taxon>Paracoccaceae</taxon>
        <taxon>Profundibacter</taxon>
    </lineage>
</organism>
<keyword evidence="1" id="KW-0472">Membrane</keyword>
<feature type="transmembrane region" description="Helical" evidence="1">
    <location>
        <begin position="9"/>
        <end position="32"/>
    </location>
</feature>
<sequence length="150" mass="16447">MAPFTGRKVLFAFVGAFGVIITVNLFMAYSALSTFPGLDVKNSYVASQNFDTERAAQQALGWTVSVTYEPGELVVEVVDNSGRPADVALLNAIVGRPTHVREDQTPQFQQRGGKFRAPLTLGEGKWNLRLKATALDGTKFHQRLDFEVKG</sequence>
<dbReference type="InterPro" id="IPR008620">
    <property type="entry name" value="FixH"/>
</dbReference>
<dbReference type="Pfam" id="PF05751">
    <property type="entry name" value="FixH"/>
    <property type="match status" value="1"/>
</dbReference>
<dbReference type="PIRSF" id="PIRSF011386">
    <property type="entry name" value="FixH"/>
    <property type="match status" value="1"/>
</dbReference>